<evidence type="ECO:0008006" key="4">
    <source>
        <dbReference type="Google" id="ProtNLM"/>
    </source>
</evidence>
<feature type="signal peptide" evidence="1">
    <location>
        <begin position="1"/>
        <end position="27"/>
    </location>
</feature>
<comment type="caution">
    <text evidence="2">The sequence shown here is derived from an EMBL/GenBank/DDBJ whole genome shotgun (WGS) entry which is preliminary data.</text>
</comment>
<reference evidence="2 3" key="1">
    <citation type="submission" date="2019-02" db="EMBL/GenBank/DDBJ databases">
        <title>Sequencing the genomes of 1000 actinobacteria strains.</title>
        <authorList>
            <person name="Klenk H.-P."/>
        </authorList>
    </citation>
    <scope>NUCLEOTIDE SEQUENCE [LARGE SCALE GENOMIC DNA]</scope>
    <source>
        <strain evidence="2 3">DSM 44509</strain>
    </source>
</reference>
<dbReference type="EMBL" id="SHKV01000001">
    <property type="protein sequence ID" value="RZU33384.1"/>
    <property type="molecule type" value="Genomic_DNA"/>
</dbReference>
<dbReference type="RefSeq" id="WP_242611193.1">
    <property type="nucleotide sequence ID" value="NZ_POQT01000002.1"/>
</dbReference>
<gene>
    <name evidence="2" type="ORF">BKA19_3105</name>
</gene>
<organism evidence="2 3">
    <name type="scientific">Blastococcus saxobsidens</name>
    <dbReference type="NCBI Taxonomy" id="138336"/>
    <lineage>
        <taxon>Bacteria</taxon>
        <taxon>Bacillati</taxon>
        <taxon>Actinomycetota</taxon>
        <taxon>Actinomycetes</taxon>
        <taxon>Geodermatophilales</taxon>
        <taxon>Geodermatophilaceae</taxon>
        <taxon>Blastococcus</taxon>
    </lineage>
</organism>
<accession>A0A4Q7YA09</accession>
<feature type="chain" id="PRO_5038882068" description="Lipoprotein" evidence="1">
    <location>
        <begin position="28"/>
        <end position="196"/>
    </location>
</feature>
<dbReference type="PROSITE" id="PS51257">
    <property type="entry name" value="PROKAR_LIPOPROTEIN"/>
    <property type="match status" value="1"/>
</dbReference>
<keyword evidence="3" id="KW-1185">Reference proteome</keyword>
<evidence type="ECO:0000256" key="1">
    <source>
        <dbReference type="SAM" id="SignalP"/>
    </source>
</evidence>
<evidence type="ECO:0000313" key="3">
    <source>
        <dbReference type="Proteomes" id="UP000292507"/>
    </source>
</evidence>
<dbReference type="Proteomes" id="UP000292507">
    <property type="component" value="Unassembled WGS sequence"/>
</dbReference>
<dbReference type="AlphaFoldDB" id="A0A4Q7YA09"/>
<name>A0A4Q7YA09_9ACTN</name>
<evidence type="ECO:0000313" key="2">
    <source>
        <dbReference type="EMBL" id="RZU33384.1"/>
    </source>
</evidence>
<keyword evidence="1" id="KW-0732">Signal</keyword>
<sequence length="196" mass="21423">MRRRLHRTALPLLAAALLAGCGQPVVLGEETLACRNGDENLPANGVVLMAQSVPSATWVPCLEVMPLGWDLAGMEADESSARFWLDSDRDGVHALEIRLTASCDTREATEIPSERQGMRRWERVTQVTPQYVGTRFYVFDGGCLSVHFRLSGQNRSEPLGVATQGVGAVTRDEVRAAVHDQTEGRLQLDPPEDGGR</sequence>
<proteinExistence type="predicted"/>
<protein>
    <recommendedName>
        <fullName evidence="4">Lipoprotein</fullName>
    </recommendedName>
</protein>